<protein>
    <submittedName>
        <fullName evidence="9">Lipid A palmitoyltransferase</fullName>
    </submittedName>
</protein>
<keyword evidence="6" id="KW-0998">Cell outer membrane</keyword>
<sequence length="187" mass="21010">MKKLISCLLILSSLNLFAASETPLNSCTKWISFLRPVCLRLQQVWVEGKDEMYFSGYAWHNRYTYTPEKIKTYNENAWGGGLGKGFFDEKGNWHGLYAIAFLDSHSHLEPAVGYAYLKTASFNNDFKLGLGYSVLITSRVDINDNLPFPGALPWMAIFYKKTTVAATYIPGGTNIGNVLYILGKITL</sequence>
<dbReference type="GO" id="GO:0016746">
    <property type="term" value="F:acyltransferase activity"/>
    <property type="evidence" value="ECO:0007669"/>
    <property type="project" value="UniProtKB-KW"/>
</dbReference>
<dbReference type="OrthoDB" id="9156803at2"/>
<evidence type="ECO:0000256" key="7">
    <source>
        <dbReference type="ARBA" id="ARBA00023315"/>
    </source>
</evidence>
<keyword evidence="7" id="KW-0012">Acyltransferase</keyword>
<dbReference type="EMBL" id="JNCF01000064">
    <property type="protein sequence ID" value="KGP62458.1"/>
    <property type="molecule type" value="Genomic_DNA"/>
</dbReference>
<organism evidence="9 10">
    <name type="scientific">Legionella norrlandica</name>
    <dbReference type="NCBI Taxonomy" id="1498499"/>
    <lineage>
        <taxon>Bacteria</taxon>
        <taxon>Pseudomonadati</taxon>
        <taxon>Pseudomonadota</taxon>
        <taxon>Gammaproteobacteria</taxon>
        <taxon>Legionellales</taxon>
        <taxon>Legionellaceae</taxon>
        <taxon>Legionella</taxon>
    </lineage>
</organism>
<dbReference type="Proteomes" id="UP000054422">
    <property type="component" value="Unassembled WGS sequence"/>
</dbReference>
<feature type="chain" id="PRO_5001993962" evidence="8">
    <location>
        <begin position="19"/>
        <end position="187"/>
    </location>
</feature>
<reference evidence="9 10" key="1">
    <citation type="submission" date="2014-05" db="EMBL/GenBank/DDBJ databases">
        <authorList>
            <person name="Rizzardi K."/>
            <person name="Winiecka-Krusnell J."/>
            <person name="Ramliden M."/>
            <person name="Alm E."/>
            <person name="Andersson S."/>
            <person name="Byfors S."/>
        </authorList>
    </citation>
    <scope>NUCLEOTIDE SEQUENCE [LARGE SCALE GENOMIC DNA]</scope>
    <source>
        <strain evidence="9 10">LEGN</strain>
    </source>
</reference>
<evidence type="ECO:0000256" key="4">
    <source>
        <dbReference type="ARBA" id="ARBA00022729"/>
    </source>
</evidence>
<evidence type="ECO:0000256" key="3">
    <source>
        <dbReference type="ARBA" id="ARBA00022679"/>
    </source>
</evidence>
<dbReference type="Pfam" id="PF07017">
    <property type="entry name" value="PagP"/>
    <property type="match status" value="1"/>
</dbReference>
<comment type="subcellular location">
    <subcellularLocation>
        <location evidence="1">Cell outer membrane</location>
    </subcellularLocation>
</comment>
<evidence type="ECO:0000256" key="1">
    <source>
        <dbReference type="ARBA" id="ARBA00004442"/>
    </source>
</evidence>
<feature type="signal peptide" evidence="8">
    <location>
        <begin position="1"/>
        <end position="18"/>
    </location>
</feature>
<keyword evidence="5" id="KW-0472">Membrane</keyword>
<comment type="similarity">
    <text evidence="2">Belongs to the lipid A palmitoyltransferase family.</text>
</comment>
<dbReference type="GO" id="GO:0009279">
    <property type="term" value="C:cell outer membrane"/>
    <property type="evidence" value="ECO:0007669"/>
    <property type="project" value="UniProtKB-SubCell"/>
</dbReference>
<dbReference type="InterPro" id="IPR011250">
    <property type="entry name" value="OMP/PagP_B-barrel"/>
</dbReference>
<accession>A0A0A2T4X2</accession>
<keyword evidence="3 9" id="KW-0808">Transferase</keyword>
<comment type="caution">
    <text evidence="9">The sequence shown here is derived from an EMBL/GenBank/DDBJ whole genome shotgun (WGS) entry which is preliminary data.</text>
</comment>
<evidence type="ECO:0000256" key="5">
    <source>
        <dbReference type="ARBA" id="ARBA00023136"/>
    </source>
</evidence>
<evidence type="ECO:0000256" key="2">
    <source>
        <dbReference type="ARBA" id="ARBA00006368"/>
    </source>
</evidence>
<gene>
    <name evidence="9" type="ORF">EP47_14410</name>
</gene>
<keyword evidence="4 8" id="KW-0732">Signal</keyword>
<dbReference type="AlphaFoldDB" id="A0A0A2T4X2"/>
<evidence type="ECO:0000256" key="6">
    <source>
        <dbReference type="ARBA" id="ARBA00023237"/>
    </source>
</evidence>
<dbReference type="InterPro" id="IPR009746">
    <property type="entry name" value="LipidA_acyl_PagP"/>
</dbReference>
<dbReference type="RefSeq" id="WP_035890963.1">
    <property type="nucleotide sequence ID" value="NZ_JNCF01000064.1"/>
</dbReference>
<evidence type="ECO:0000313" key="10">
    <source>
        <dbReference type="Proteomes" id="UP000054422"/>
    </source>
</evidence>
<dbReference type="NCBIfam" id="NF008271">
    <property type="entry name" value="PRK11045.1"/>
    <property type="match status" value="1"/>
</dbReference>
<proteinExistence type="inferred from homology"/>
<name>A0A0A2T4X2_9GAMM</name>
<dbReference type="Gene3D" id="2.40.160.20">
    <property type="match status" value="1"/>
</dbReference>
<evidence type="ECO:0000313" key="9">
    <source>
        <dbReference type="EMBL" id="KGP62458.1"/>
    </source>
</evidence>
<dbReference type="SUPFAM" id="SSF56925">
    <property type="entry name" value="OMPA-like"/>
    <property type="match status" value="1"/>
</dbReference>
<dbReference type="STRING" id="1498499.EP47_14410"/>
<evidence type="ECO:0000256" key="8">
    <source>
        <dbReference type="SAM" id="SignalP"/>
    </source>
</evidence>
<keyword evidence="10" id="KW-1185">Reference proteome</keyword>